<evidence type="ECO:0000313" key="3">
    <source>
        <dbReference type="EMBL" id="GAA0143398.1"/>
    </source>
</evidence>
<dbReference type="PANTHER" id="PTHR45763:SF61">
    <property type="entry name" value="AB HYDROLASE-1 DOMAIN-CONTAINING PROTEIN"/>
    <property type="match status" value="1"/>
</dbReference>
<feature type="signal peptide" evidence="1">
    <location>
        <begin position="1"/>
        <end position="18"/>
    </location>
</feature>
<feature type="domain" description="AB hydrolase-1" evidence="2">
    <location>
        <begin position="67"/>
        <end position="332"/>
    </location>
</feature>
<organism evidence="3 4">
    <name type="scientific">Lithospermum erythrorhizon</name>
    <name type="common">Purple gromwell</name>
    <name type="synonym">Lithospermum officinale var. erythrorhizon</name>
    <dbReference type="NCBI Taxonomy" id="34254"/>
    <lineage>
        <taxon>Eukaryota</taxon>
        <taxon>Viridiplantae</taxon>
        <taxon>Streptophyta</taxon>
        <taxon>Embryophyta</taxon>
        <taxon>Tracheophyta</taxon>
        <taxon>Spermatophyta</taxon>
        <taxon>Magnoliopsida</taxon>
        <taxon>eudicotyledons</taxon>
        <taxon>Gunneridae</taxon>
        <taxon>Pentapetalae</taxon>
        <taxon>asterids</taxon>
        <taxon>lamiids</taxon>
        <taxon>Boraginales</taxon>
        <taxon>Boraginaceae</taxon>
        <taxon>Boraginoideae</taxon>
        <taxon>Lithospermeae</taxon>
        <taxon>Lithospermum</taxon>
    </lineage>
</organism>
<dbReference type="FunFam" id="3.40.50.1820:FF:000270">
    <property type="entry name" value="Alpha/beta-Hydrolases superfamily protein"/>
    <property type="match status" value="1"/>
</dbReference>
<keyword evidence="4" id="KW-1185">Reference proteome</keyword>
<protein>
    <submittedName>
        <fullName evidence="3">Hydrolase</fullName>
    </submittedName>
</protein>
<gene>
    <name evidence="3" type="ORF">LIER_04091</name>
</gene>
<reference evidence="3 4" key="1">
    <citation type="submission" date="2024-01" db="EMBL/GenBank/DDBJ databases">
        <title>The complete chloroplast genome sequence of Lithospermum erythrorhizon: insights into the phylogenetic relationship among Boraginaceae species and the maternal lineages of purple gromwells.</title>
        <authorList>
            <person name="Okada T."/>
            <person name="Watanabe K."/>
        </authorList>
    </citation>
    <scope>NUCLEOTIDE SEQUENCE [LARGE SCALE GENOMIC DNA]</scope>
</reference>
<sequence length="359" mass="40742">MFNLGAFLALLMLILVWISNIFVPPPPNICGSSGGPPITGPRITLRDGRHLSYLQLGVPKEEAIFKIVFIHGHSTSKKDSYLATSSVVQQGKIYIVSFDRPGYGESDPDPDRTIKSSTLDMEELADQLELGEKFYVIGYSMGGTLAWGCIKYIPHRLAGITLISPGISFWWPGLPQDLVEQKYYEQKEWTQWNFRIAHYFPYFMYWWNTQDTQALLTQTSHSTKLESKKLDILHDTNSDDQDLEEYSRQQGLYWSTLMDIIVGFGDSWEFEPMELENPFPNGEGIVNLWQGDKDMAISVELQRHVVSKLPWINYHEIPDGGHTFSYEANMKDEILKALVGGAARISSSNNGTNVPIFTD</sequence>
<keyword evidence="3" id="KW-0378">Hydrolase</keyword>
<evidence type="ECO:0000256" key="1">
    <source>
        <dbReference type="SAM" id="SignalP"/>
    </source>
</evidence>
<keyword evidence="1" id="KW-0732">Signal</keyword>
<dbReference type="Pfam" id="PF12697">
    <property type="entry name" value="Abhydrolase_6"/>
    <property type="match status" value="1"/>
</dbReference>
<dbReference type="PANTHER" id="PTHR45763">
    <property type="entry name" value="HYDROLASE, ALPHA/BETA FOLD FAMILY PROTEIN, EXPRESSED-RELATED"/>
    <property type="match status" value="1"/>
</dbReference>
<comment type="caution">
    <text evidence="3">The sequence shown here is derived from an EMBL/GenBank/DDBJ whole genome shotgun (WGS) entry which is preliminary data.</text>
</comment>
<dbReference type="EMBL" id="BAABME010000513">
    <property type="protein sequence ID" value="GAA0143398.1"/>
    <property type="molecule type" value="Genomic_DNA"/>
</dbReference>
<proteinExistence type="predicted"/>
<dbReference type="Gene3D" id="3.40.50.1820">
    <property type="entry name" value="alpha/beta hydrolase"/>
    <property type="match status" value="1"/>
</dbReference>
<dbReference type="Proteomes" id="UP001454036">
    <property type="component" value="Unassembled WGS sequence"/>
</dbReference>
<name>A0AAV3NWW1_LITER</name>
<dbReference type="SUPFAM" id="SSF53474">
    <property type="entry name" value="alpha/beta-Hydrolases"/>
    <property type="match status" value="1"/>
</dbReference>
<evidence type="ECO:0000259" key="2">
    <source>
        <dbReference type="Pfam" id="PF12697"/>
    </source>
</evidence>
<dbReference type="InterPro" id="IPR029058">
    <property type="entry name" value="AB_hydrolase_fold"/>
</dbReference>
<dbReference type="InterPro" id="IPR000073">
    <property type="entry name" value="AB_hydrolase_1"/>
</dbReference>
<accession>A0AAV3NWW1</accession>
<dbReference type="AlphaFoldDB" id="A0AAV3NWW1"/>
<feature type="chain" id="PRO_5043786051" evidence="1">
    <location>
        <begin position="19"/>
        <end position="359"/>
    </location>
</feature>
<evidence type="ECO:0000313" key="4">
    <source>
        <dbReference type="Proteomes" id="UP001454036"/>
    </source>
</evidence>
<dbReference type="GO" id="GO:0016787">
    <property type="term" value="F:hydrolase activity"/>
    <property type="evidence" value="ECO:0007669"/>
    <property type="project" value="UniProtKB-KW"/>
</dbReference>